<dbReference type="Proteomes" id="UP001164746">
    <property type="component" value="Chromosome 14"/>
</dbReference>
<dbReference type="InterPro" id="IPR052237">
    <property type="entry name" value="Ataxin-7-like_regulator"/>
</dbReference>
<feature type="region of interest" description="Disordered" evidence="1">
    <location>
        <begin position="107"/>
        <end position="128"/>
    </location>
</feature>
<sequence>MATLDDSPSLFSGQQWADWADAVMPDVESGADVEPNLKDVKQQVSTKSSVMEPPPSFDTAATVGAIIDTETVKNSHLISKSPSPVVKVERMPDTLAMKKQREFNGNARTSLTNGSLRDSKSPPKSMPVITDIQEPDIKEEPPSPIPELTPALEVSDSYMEMDTAQASEINSAVSSILEPMSPVPEPEPEPGGLVALATSSTTITTNTVTMATLTTTATNVTSVMNNSTSSFKFNSIGRPNLPMGSIRVNFTSTAKISSMVKPIIGTGLTKPGSKLSPGAAAVFKASSGGTPSTQPPPGDTNVPAVNTEAIEKFQMIKKPDKIIPLKDREYDPNKHCGVVSHALSLRRAVTGRRLPFDELLQEHRDAKEAYIKAKNESKEAAAALKAVQASGKGQQPHTIVTPLGKATSVTSVLASATTPNAHIAQALTRDGKSLSLPQFSTVKPAPIQRPASISSHRTSFSSIGSPSSQDELQSPTGRPGERIGGEEEEDSSYTTYHPRPIAACSFGARYHNSYGSRFGCHTFGRKTDYVRAIFLDMLDKHANPSPPKKLCVEANLPRENDQISSDPYEFGFLDSGRNLLGQQLVQGSNLITSVTANKVLSKQKPKSSSTVQSFTSSKPKIKDTIAQCKSITSVGLTQGFLTNAASAAKKRRGSGNAGALNPSAQSSIGGASIVTATPSILGSVGALSQTSGGNQQQFAIAIPSVNISAATLSQIGASLVASGNIKHAKNNISQADIQNANPNQIPSGSSDDGSGKAVQQVSVISNKTVSHQPKFINNIDIRALQLGKGGLITGLPPNAVLLDSSNLQPGAVLQPVTLTSTSMTQPMMSAGASVQGQPSTYINTIRTYR</sequence>
<accession>A0ABY7FTV8</accession>
<dbReference type="Gene3D" id="6.10.140.670">
    <property type="match status" value="1"/>
</dbReference>
<proteinExistence type="predicted"/>
<gene>
    <name evidence="3" type="ORF">MAR_011357</name>
</gene>
<evidence type="ECO:0000259" key="2">
    <source>
        <dbReference type="Pfam" id="PF08313"/>
    </source>
</evidence>
<evidence type="ECO:0000256" key="1">
    <source>
        <dbReference type="SAM" id="MobiDB-lite"/>
    </source>
</evidence>
<reference evidence="3" key="1">
    <citation type="submission" date="2022-11" db="EMBL/GenBank/DDBJ databases">
        <title>Centuries of genome instability and evolution in soft-shell clam transmissible cancer (bioRxiv).</title>
        <authorList>
            <person name="Hart S.F.M."/>
            <person name="Yonemitsu M.A."/>
            <person name="Giersch R.M."/>
            <person name="Beal B.F."/>
            <person name="Arriagada G."/>
            <person name="Davis B.W."/>
            <person name="Ostrander E.A."/>
            <person name="Goff S.P."/>
            <person name="Metzger M.J."/>
        </authorList>
    </citation>
    <scope>NUCLEOTIDE SEQUENCE</scope>
    <source>
        <strain evidence="3">MELC-2E11</strain>
        <tissue evidence="3">Siphon/mantle</tissue>
    </source>
</reference>
<feature type="compositionally biased region" description="Low complexity" evidence="1">
    <location>
        <begin position="452"/>
        <end position="465"/>
    </location>
</feature>
<feature type="region of interest" description="Disordered" evidence="1">
    <location>
        <begin position="445"/>
        <end position="496"/>
    </location>
</feature>
<dbReference type="PANTHER" id="PTHR15117:SF24">
    <property type="entry name" value="SCA7 DOMAIN-CONTAINING PROTEIN"/>
    <property type="match status" value="1"/>
</dbReference>
<organism evidence="3 4">
    <name type="scientific">Mya arenaria</name>
    <name type="common">Soft-shell clam</name>
    <dbReference type="NCBI Taxonomy" id="6604"/>
    <lineage>
        <taxon>Eukaryota</taxon>
        <taxon>Metazoa</taxon>
        <taxon>Spiralia</taxon>
        <taxon>Lophotrochozoa</taxon>
        <taxon>Mollusca</taxon>
        <taxon>Bivalvia</taxon>
        <taxon>Autobranchia</taxon>
        <taxon>Heteroconchia</taxon>
        <taxon>Euheterodonta</taxon>
        <taxon>Imparidentia</taxon>
        <taxon>Neoheterodontei</taxon>
        <taxon>Myida</taxon>
        <taxon>Myoidea</taxon>
        <taxon>Myidae</taxon>
        <taxon>Mya</taxon>
    </lineage>
</organism>
<feature type="domain" description="SCA7" evidence="2">
    <location>
        <begin position="318"/>
        <end position="368"/>
    </location>
</feature>
<protein>
    <submittedName>
        <fullName evidence="3">ATX7-like protein</fullName>
    </submittedName>
</protein>
<keyword evidence="4" id="KW-1185">Reference proteome</keyword>
<name>A0ABY7FTV8_MYAAR</name>
<feature type="compositionally biased region" description="Polar residues" evidence="1">
    <location>
        <begin position="466"/>
        <end position="476"/>
    </location>
</feature>
<feature type="compositionally biased region" description="Polar residues" evidence="1">
    <location>
        <begin position="107"/>
        <end position="116"/>
    </location>
</feature>
<dbReference type="InterPro" id="IPR013243">
    <property type="entry name" value="SCA7_dom"/>
</dbReference>
<dbReference type="EMBL" id="CP111025">
    <property type="protein sequence ID" value="WAR25653.1"/>
    <property type="molecule type" value="Genomic_DNA"/>
</dbReference>
<evidence type="ECO:0000313" key="3">
    <source>
        <dbReference type="EMBL" id="WAR25653.1"/>
    </source>
</evidence>
<dbReference type="Pfam" id="PF08313">
    <property type="entry name" value="SCA7"/>
    <property type="match status" value="1"/>
</dbReference>
<dbReference type="PANTHER" id="PTHR15117">
    <property type="entry name" value="ATAXIN 7 RELATED"/>
    <property type="match status" value="1"/>
</dbReference>
<evidence type="ECO:0000313" key="4">
    <source>
        <dbReference type="Proteomes" id="UP001164746"/>
    </source>
</evidence>